<dbReference type="InterPro" id="IPR010666">
    <property type="entry name" value="Znf_GRF"/>
</dbReference>
<evidence type="ECO:0000256" key="4">
    <source>
        <dbReference type="PROSITE-ProRule" id="PRU01343"/>
    </source>
</evidence>
<dbReference type="Proteomes" id="UP001443914">
    <property type="component" value="Unassembled WGS sequence"/>
</dbReference>
<keyword evidence="8" id="KW-1185">Reference proteome</keyword>
<evidence type="ECO:0000256" key="1">
    <source>
        <dbReference type="ARBA" id="ARBA00022723"/>
    </source>
</evidence>
<organism evidence="7 8">
    <name type="scientific">Saponaria officinalis</name>
    <name type="common">Common soapwort</name>
    <name type="synonym">Lychnis saponaria</name>
    <dbReference type="NCBI Taxonomy" id="3572"/>
    <lineage>
        <taxon>Eukaryota</taxon>
        <taxon>Viridiplantae</taxon>
        <taxon>Streptophyta</taxon>
        <taxon>Embryophyta</taxon>
        <taxon>Tracheophyta</taxon>
        <taxon>Spermatophyta</taxon>
        <taxon>Magnoliopsida</taxon>
        <taxon>eudicotyledons</taxon>
        <taxon>Gunneridae</taxon>
        <taxon>Pentapetalae</taxon>
        <taxon>Caryophyllales</taxon>
        <taxon>Caryophyllaceae</taxon>
        <taxon>Caryophylleae</taxon>
        <taxon>Saponaria</taxon>
    </lineage>
</organism>
<evidence type="ECO:0000256" key="2">
    <source>
        <dbReference type="ARBA" id="ARBA00022771"/>
    </source>
</evidence>
<dbReference type="PANTHER" id="PTHR33248">
    <property type="entry name" value="ZINC ION-BINDING PROTEIN"/>
    <property type="match status" value="1"/>
</dbReference>
<feature type="coiled-coil region" evidence="5">
    <location>
        <begin position="57"/>
        <end position="110"/>
    </location>
</feature>
<feature type="domain" description="GRF-type" evidence="6">
    <location>
        <begin position="2"/>
        <end position="48"/>
    </location>
</feature>
<proteinExistence type="predicted"/>
<evidence type="ECO:0000313" key="8">
    <source>
        <dbReference type="Proteomes" id="UP001443914"/>
    </source>
</evidence>
<name>A0AAW1K710_SAPOF</name>
<evidence type="ECO:0000256" key="5">
    <source>
        <dbReference type="SAM" id="Coils"/>
    </source>
</evidence>
<dbReference type="PROSITE" id="PS51999">
    <property type="entry name" value="ZF_GRF"/>
    <property type="match status" value="1"/>
</dbReference>
<comment type="caution">
    <text evidence="7">The sequence shown here is derived from an EMBL/GenBank/DDBJ whole genome shotgun (WGS) entry which is preliminary data.</text>
</comment>
<evidence type="ECO:0000256" key="3">
    <source>
        <dbReference type="ARBA" id="ARBA00022833"/>
    </source>
</evidence>
<reference evidence="7" key="1">
    <citation type="submission" date="2024-03" db="EMBL/GenBank/DDBJ databases">
        <title>WGS assembly of Saponaria officinalis var. Norfolk2.</title>
        <authorList>
            <person name="Jenkins J."/>
            <person name="Shu S."/>
            <person name="Grimwood J."/>
            <person name="Barry K."/>
            <person name="Goodstein D."/>
            <person name="Schmutz J."/>
            <person name="Leebens-Mack J."/>
            <person name="Osbourn A."/>
        </authorList>
    </citation>
    <scope>NUCLEOTIDE SEQUENCE [LARGE SCALE GENOMIC DNA]</scope>
    <source>
        <strain evidence="7">JIC</strain>
    </source>
</reference>
<dbReference type="AlphaFoldDB" id="A0AAW1K710"/>
<protein>
    <recommendedName>
        <fullName evidence="6">GRF-type domain-containing protein</fullName>
    </recommendedName>
</protein>
<gene>
    <name evidence="7" type="ORF">RND81_06G055400</name>
</gene>
<dbReference type="EMBL" id="JBDFQZ010000006">
    <property type="protein sequence ID" value="KAK9713860.1"/>
    <property type="molecule type" value="Genomic_DNA"/>
</dbReference>
<keyword evidence="1" id="KW-0479">Metal-binding</keyword>
<dbReference type="GO" id="GO:0008270">
    <property type="term" value="F:zinc ion binding"/>
    <property type="evidence" value="ECO:0007669"/>
    <property type="project" value="UniProtKB-KW"/>
</dbReference>
<accession>A0AAW1K710</accession>
<sequence length="112" mass="13248">MCFLEIEIAKMISETLQNPGRKFITCKFYNRDSPSMPGCGFVMWVDEDTTEWQRNIINELLIENGRLKSEVRQTRKEIEEIAKQVDGEKLNELREQLVEMKKENKRIKIILA</sequence>
<keyword evidence="5" id="KW-0175">Coiled coil</keyword>
<keyword evidence="3" id="KW-0862">Zinc</keyword>
<evidence type="ECO:0000259" key="6">
    <source>
        <dbReference type="PROSITE" id="PS51999"/>
    </source>
</evidence>
<evidence type="ECO:0000313" key="7">
    <source>
        <dbReference type="EMBL" id="KAK9713860.1"/>
    </source>
</evidence>
<keyword evidence="2 4" id="KW-0863">Zinc-finger</keyword>